<dbReference type="PANTHER" id="PTHR32024">
    <property type="entry name" value="TRK SYSTEM POTASSIUM UPTAKE PROTEIN TRKG-RELATED"/>
    <property type="match status" value="1"/>
</dbReference>
<dbReference type="SMART" id="SM00116">
    <property type="entry name" value="CBS"/>
    <property type="match status" value="2"/>
</dbReference>
<dbReference type="InterPro" id="IPR003445">
    <property type="entry name" value="Cat_transpt"/>
</dbReference>
<dbReference type="RefSeq" id="WP_007550671.1">
    <property type="nucleotide sequence ID" value="NZ_AFPU01000001.1"/>
</dbReference>
<dbReference type="PATRIC" id="fig|1001994.6.peg.1051"/>
<evidence type="ECO:0000313" key="12">
    <source>
        <dbReference type="EMBL" id="EGP93825.1"/>
    </source>
</evidence>
<evidence type="ECO:0000256" key="8">
    <source>
        <dbReference type="ARBA" id="ARBA00023136"/>
    </source>
</evidence>
<keyword evidence="4" id="KW-1003">Cell membrane</keyword>
<dbReference type="Pfam" id="PF02386">
    <property type="entry name" value="TrkH"/>
    <property type="match status" value="2"/>
</dbReference>
<reference evidence="12 13" key="1">
    <citation type="journal article" date="2011" name="J. Bacteriol.">
        <title>Genome Sequence of an Ammonia-Oxidizing Soil Archaeon, "Candidatus Nitrosoarchaeum koreensis" MY1.</title>
        <authorList>
            <person name="Kim B.K."/>
            <person name="Jung M.Y."/>
            <person name="Yu D.S."/>
            <person name="Park S.J."/>
            <person name="Oh T.K."/>
            <person name="Rhee S.K."/>
            <person name="Kim J.F."/>
        </authorList>
    </citation>
    <scope>NUCLEOTIDE SEQUENCE [LARGE SCALE GENOMIC DNA]</scope>
    <source>
        <strain evidence="12 13">MY1</strain>
    </source>
</reference>
<dbReference type="Proteomes" id="UP000004440">
    <property type="component" value="Unassembled WGS sequence"/>
</dbReference>
<gene>
    <name evidence="12" type="ORF">MY1_1065</name>
</gene>
<evidence type="ECO:0000256" key="10">
    <source>
        <dbReference type="SAM" id="Phobius"/>
    </source>
</evidence>
<dbReference type="GO" id="GO:0030001">
    <property type="term" value="P:metal ion transport"/>
    <property type="evidence" value="ECO:0007669"/>
    <property type="project" value="UniProtKB-ARBA"/>
</dbReference>
<accession>F9CX23</accession>
<evidence type="ECO:0000313" key="13">
    <source>
        <dbReference type="Proteomes" id="UP000004440"/>
    </source>
</evidence>
<keyword evidence="7" id="KW-0406">Ion transport</keyword>
<organism evidence="12 13">
    <name type="scientific">Nitrosarchaeum koreense MY1</name>
    <dbReference type="NCBI Taxonomy" id="1001994"/>
    <lineage>
        <taxon>Archaea</taxon>
        <taxon>Nitrososphaerota</taxon>
        <taxon>Nitrososphaeria</taxon>
        <taxon>Nitrosopumilales</taxon>
        <taxon>Nitrosopumilaceae</taxon>
        <taxon>Nitrosarchaeum</taxon>
    </lineage>
</organism>
<comment type="similarity">
    <text evidence="2">Belongs to the TrkH potassium transport family.</text>
</comment>
<feature type="transmembrane region" description="Helical" evidence="10">
    <location>
        <begin position="515"/>
        <end position="537"/>
    </location>
</feature>
<name>F9CX23_9ARCH</name>
<feature type="transmembrane region" description="Helical" evidence="10">
    <location>
        <begin position="574"/>
        <end position="595"/>
    </location>
</feature>
<keyword evidence="8 10" id="KW-0472">Membrane</keyword>
<dbReference type="InterPro" id="IPR046342">
    <property type="entry name" value="CBS_dom_sf"/>
</dbReference>
<dbReference type="AlphaFoldDB" id="F9CX23"/>
<dbReference type="InterPro" id="IPR000644">
    <property type="entry name" value="CBS_dom"/>
</dbReference>
<dbReference type="SUPFAM" id="SSF54631">
    <property type="entry name" value="CBS-domain pair"/>
    <property type="match status" value="1"/>
</dbReference>
<feature type="transmembrane region" description="Helical" evidence="10">
    <location>
        <begin position="414"/>
        <end position="434"/>
    </location>
</feature>
<dbReference type="PROSITE" id="PS51371">
    <property type="entry name" value="CBS"/>
    <property type="match status" value="2"/>
</dbReference>
<proteinExistence type="inferred from homology"/>
<keyword evidence="5 10" id="KW-0812">Transmembrane</keyword>
<keyword evidence="3" id="KW-0813">Transport</keyword>
<feature type="transmembrane region" description="Helical" evidence="10">
    <location>
        <begin position="463"/>
        <end position="488"/>
    </location>
</feature>
<feature type="transmembrane region" description="Helical" evidence="10">
    <location>
        <begin position="146"/>
        <end position="168"/>
    </location>
</feature>
<dbReference type="EMBL" id="AFPU01000001">
    <property type="protein sequence ID" value="EGP93825.1"/>
    <property type="molecule type" value="Genomic_DNA"/>
</dbReference>
<feature type="transmembrane region" description="Helical" evidence="10">
    <location>
        <begin position="282"/>
        <end position="301"/>
    </location>
</feature>
<feature type="transmembrane region" description="Helical" evidence="10">
    <location>
        <begin position="214"/>
        <end position="236"/>
    </location>
</feature>
<evidence type="ECO:0000256" key="6">
    <source>
        <dbReference type="ARBA" id="ARBA00022989"/>
    </source>
</evidence>
<feature type="transmembrane region" description="Helical" evidence="10">
    <location>
        <begin position="322"/>
        <end position="344"/>
    </location>
</feature>
<dbReference type="GO" id="GO:0005886">
    <property type="term" value="C:plasma membrane"/>
    <property type="evidence" value="ECO:0007669"/>
    <property type="project" value="UniProtKB-SubCell"/>
</dbReference>
<sequence length="600" mass="66694">MSQENNQTDYFNKKVSQYYRTNILMLSEHVRVSEACTILKKKDLDEIIVVDELYNPLGIVTDEDILTKLSESFVNPTKTTLGDIMIFPLITIRENQTISEALAIMREKKIRKLAVLSNSEMVVGMLYLDTIASLVKRSLIKQQKQSTFLGIIWNLGVILQFTGVLMFIPGIVATVLNDSVVATGIYLMSILLIISGFFMNSYGQKHPLTLRGTAILVFASFIILVLFGMIPQLFVIDFESNDLLELFADGFFESAAGFTTGGFSLVQNPEDLPRSFTFYRGYAQFVGGLSFIYLIVTVFYSERQIKMMRGLISGNVPHLKNLLATITIIFSIYAISIALLLFYLGEGEILDDFALAFSALSTGGTSPDSKIFDDFTTPKYIVLMAAMILGSLPFSVHYAFVRKKFLTIKLTKEALVYLSLLVIFCITFTLSMGLNWQEGIFNMISASTTTGFQTVNLENINPLALTIITTAMVIGGCGFSTAGGIKIFRFMHLAKIRHIFNRKNAQISESDKKDIIVGIIILAVSVIVPLLIATYMYTIGYDFQNAFFDGVSAITTTGHGAGTVSSELDPTMTIIFGFLMILGRIEIILLVYLFIPKLMN</sequence>
<evidence type="ECO:0000256" key="5">
    <source>
        <dbReference type="ARBA" id="ARBA00022692"/>
    </source>
</evidence>
<dbReference type="Pfam" id="PF00571">
    <property type="entry name" value="CBS"/>
    <property type="match status" value="2"/>
</dbReference>
<dbReference type="Gene3D" id="3.10.580.10">
    <property type="entry name" value="CBS-domain"/>
    <property type="match status" value="1"/>
</dbReference>
<evidence type="ECO:0000256" key="4">
    <source>
        <dbReference type="ARBA" id="ARBA00022475"/>
    </source>
</evidence>
<keyword evidence="9" id="KW-0129">CBS domain</keyword>
<protein>
    <submittedName>
        <fullName evidence="12">CBS domain containing protein</fullName>
    </submittedName>
</protein>
<dbReference type="GO" id="GO:0008324">
    <property type="term" value="F:monoatomic cation transmembrane transporter activity"/>
    <property type="evidence" value="ECO:0007669"/>
    <property type="project" value="InterPro"/>
</dbReference>
<feature type="domain" description="CBS" evidence="11">
    <location>
        <begin position="19"/>
        <end position="77"/>
    </location>
</feature>
<evidence type="ECO:0000256" key="1">
    <source>
        <dbReference type="ARBA" id="ARBA00004651"/>
    </source>
</evidence>
<evidence type="ECO:0000259" key="11">
    <source>
        <dbReference type="PROSITE" id="PS51371"/>
    </source>
</evidence>
<dbReference type="STRING" id="1001994.MY1_1065"/>
<comment type="subcellular location">
    <subcellularLocation>
        <location evidence="1">Cell membrane</location>
        <topology evidence="1">Multi-pass membrane protein</topology>
    </subcellularLocation>
</comment>
<evidence type="ECO:0000256" key="3">
    <source>
        <dbReference type="ARBA" id="ARBA00022448"/>
    </source>
</evidence>
<keyword evidence="13" id="KW-1185">Reference proteome</keyword>
<dbReference type="PANTHER" id="PTHR32024:SF2">
    <property type="entry name" value="TRK SYSTEM POTASSIUM UPTAKE PROTEIN TRKG-RELATED"/>
    <property type="match status" value="1"/>
</dbReference>
<feature type="transmembrane region" description="Helical" evidence="10">
    <location>
        <begin position="380"/>
        <end position="402"/>
    </location>
</feature>
<comment type="caution">
    <text evidence="12">The sequence shown here is derived from an EMBL/GenBank/DDBJ whole genome shotgun (WGS) entry which is preliminary data.</text>
</comment>
<evidence type="ECO:0000256" key="2">
    <source>
        <dbReference type="ARBA" id="ARBA00009137"/>
    </source>
</evidence>
<feature type="domain" description="CBS" evidence="11">
    <location>
        <begin position="85"/>
        <end position="142"/>
    </location>
</feature>
<evidence type="ECO:0000256" key="7">
    <source>
        <dbReference type="ARBA" id="ARBA00023065"/>
    </source>
</evidence>
<keyword evidence="6 10" id="KW-1133">Transmembrane helix</keyword>
<feature type="transmembrane region" description="Helical" evidence="10">
    <location>
        <begin position="180"/>
        <end position="202"/>
    </location>
</feature>
<evidence type="ECO:0000256" key="9">
    <source>
        <dbReference type="PROSITE-ProRule" id="PRU00703"/>
    </source>
</evidence>